<dbReference type="PANTHER" id="PTHR22997">
    <property type="entry name" value="PIH1 DOMAIN-CONTAINING PROTEIN 1"/>
    <property type="match status" value="1"/>
</dbReference>
<evidence type="ECO:0000313" key="4">
    <source>
        <dbReference type="EMBL" id="CAD2217621.1"/>
    </source>
</evidence>
<dbReference type="InterPro" id="IPR012981">
    <property type="entry name" value="PIH1_N"/>
</dbReference>
<reference evidence="4 5" key="1">
    <citation type="submission" date="2020-08" db="EMBL/GenBank/DDBJ databases">
        <authorList>
            <person name="Newling K."/>
            <person name="Davey J."/>
            <person name="Forrester S."/>
        </authorList>
    </citation>
    <scope>NUCLEOTIDE SEQUENCE [LARGE SCALE GENOMIC DNA]</scope>
    <source>
        <strain evidence="5">Crithidia deanei Carvalho (ATCC PRA-265)</strain>
    </source>
</reference>
<dbReference type="Proteomes" id="UP000515908">
    <property type="component" value="Chromosome 09"/>
</dbReference>
<comment type="similarity">
    <text evidence="1">Belongs to the PIH1 family.</text>
</comment>
<dbReference type="VEuPathDB" id="TriTrypDB:ADEAN_000510000"/>
<feature type="domain" description="PIH1 N-terminal" evidence="3">
    <location>
        <begin position="8"/>
        <end position="137"/>
    </location>
</feature>
<dbReference type="InterPro" id="IPR050734">
    <property type="entry name" value="PIH1/Kintoun_subfamily"/>
</dbReference>
<dbReference type="GO" id="GO:0005737">
    <property type="term" value="C:cytoplasm"/>
    <property type="evidence" value="ECO:0007669"/>
    <property type="project" value="TreeGrafter"/>
</dbReference>
<sequence length="362" mass="40127">MTAALVDGFCFAAKASDEVTNYVVNVCGHESVGKPLSRSMDEVDEKYLDEFGVDNLVIPISVGVPQKIEKEGVDYVVDVVMHPWITERCRKPSRLLNHFVARIIALSLDWIKTECGVTLVEKTCRFIGTQYFGSKTKKANEQSVKEAMEMFDKFLKEVKKDQPETEAPIPSDLKVSANRNEKPNKPLVQELPQTTTGIKKGFLNGKQSLYGPEGSKEGDGPKYDPLGHIPESLRNKCKIIDTTKLGEPSNVSVAQKSAPQKASPPPPPPQVEKVLPPPKEEKSKQDWILQSLTVESKIIVVEFCLAEHVAEKPPVDLEATEHTLELNDLVTDLPLPIDSDEVTAKFVKKTRKLIVTCGLKQS</sequence>
<dbReference type="OrthoDB" id="5135119at2759"/>
<name>A0A7G2CF64_9TRYP</name>
<feature type="region of interest" description="Disordered" evidence="2">
    <location>
        <begin position="161"/>
        <end position="228"/>
    </location>
</feature>
<protein>
    <submittedName>
        <fullName evidence="4">PIH1 N-terminal domain containing protein, putative</fullName>
    </submittedName>
</protein>
<gene>
    <name evidence="4" type="ORF">ADEAN_000510000</name>
</gene>
<evidence type="ECO:0000313" key="5">
    <source>
        <dbReference type="Proteomes" id="UP000515908"/>
    </source>
</evidence>
<dbReference type="AlphaFoldDB" id="A0A7G2CF64"/>
<evidence type="ECO:0000256" key="1">
    <source>
        <dbReference type="ARBA" id="ARBA00008511"/>
    </source>
</evidence>
<feature type="region of interest" description="Disordered" evidence="2">
    <location>
        <begin position="248"/>
        <end position="282"/>
    </location>
</feature>
<dbReference type="EMBL" id="LR877153">
    <property type="protein sequence ID" value="CAD2217621.1"/>
    <property type="molecule type" value="Genomic_DNA"/>
</dbReference>
<keyword evidence="5" id="KW-1185">Reference proteome</keyword>
<evidence type="ECO:0000259" key="3">
    <source>
        <dbReference type="Pfam" id="PF08190"/>
    </source>
</evidence>
<organism evidence="4 5">
    <name type="scientific">Angomonas deanei</name>
    <dbReference type="NCBI Taxonomy" id="59799"/>
    <lineage>
        <taxon>Eukaryota</taxon>
        <taxon>Discoba</taxon>
        <taxon>Euglenozoa</taxon>
        <taxon>Kinetoplastea</taxon>
        <taxon>Metakinetoplastina</taxon>
        <taxon>Trypanosomatida</taxon>
        <taxon>Trypanosomatidae</taxon>
        <taxon>Strigomonadinae</taxon>
        <taxon>Angomonas</taxon>
    </lineage>
</organism>
<proteinExistence type="inferred from homology"/>
<dbReference type="PANTHER" id="PTHR22997:SF8">
    <property type="entry name" value="PIH1 N-TERMINAL DOMAIN-CONTAINING PROTEIN"/>
    <property type="match status" value="1"/>
</dbReference>
<evidence type="ECO:0000256" key="2">
    <source>
        <dbReference type="SAM" id="MobiDB-lite"/>
    </source>
</evidence>
<dbReference type="Pfam" id="PF08190">
    <property type="entry name" value="PIH1"/>
    <property type="match status" value="1"/>
</dbReference>
<accession>A0A7G2CF64</accession>